<sequence length="293" mass="32286">MDLLCNDGPKYTDPTYFDAKPDSKATAGSNPIPITNIPSLTKDLALCNKPLCDDADMQCIIDLINATVCEAVTIIESDPRGLFCYKMPGKVFSGVSISSGFPSVVVIGAPDDEGQDPSTAHRTPHAGGNSESSGLVRNLLTIGNFDYANAISDIRDFISRWELSPDTKCVVISNPNNHVVPVKGTIYFVDAHFSRPTPRCPNPLAVAKVRFIVTVSKLMLPCYPVMVTYRFEGYNTLYYAVGERSLNSFTFQRFYIDTILHTKLSFFAAIAECRHGTLENPKDNVKTKKQEHC</sequence>
<dbReference type="Pfam" id="PF14469">
    <property type="entry name" value="AKAP28"/>
    <property type="match status" value="1"/>
</dbReference>
<dbReference type="InterPro" id="IPR053084">
    <property type="entry name" value="AKAP"/>
</dbReference>
<dbReference type="PhylomeDB" id="B3MFD2"/>
<dbReference type="InterPro" id="IPR025663">
    <property type="entry name" value="AKAP_28"/>
</dbReference>
<dbReference type="Proteomes" id="UP000007801">
    <property type="component" value="Unassembled WGS sequence"/>
</dbReference>
<dbReference type="OMA" id="RGLFCYK"/>
<dbReference type="PANTHER" id="PTHR35075:SF1">
    <property type="entry name" value="A-KINASE ANCHOR PROTEIN 14"/>
    <property type="match status" value="1"/>
</dbReference>
<dbReference type="AlphaFoldDB" id="B3MFD2"/>
<gene>
    <name evidence="2" type="primary">Dana\GF12561</name>
    <name evidence="2" type="synonym">dana_GLEANR_12578</name>
    <name evidence="2" type="ORF">GF12561</name>
</gene>
<dbReference type="GO" id="GO:0034237">
    <property type="term" value="F:protein kinase A regulatory subunit binding"/>
    <property type="evidence" value="ECO:0007669"/>
    <property type="project" value="TreeGrafter"/>
</dbReference>
<feature type="region of interest" description="Disordered" evidence="1">
    <location>
        <begin position="109"/>
        <end position="132"/>
    </location>
</feature>
<accession>B3MFD2</accession>
<dbReference type="InParanoid" id="B3MFD2"/>
<dbReference type="OrthoDB" id="2148342at2759"/>
<evidence type="ECO:0000313" key="2">
    <source>
        <dbReference type="EMBL" id="EDV35606.1"/>
    </source>
</evidence>
<dbReference type="KEGG" id="dan:6495411"/>
<dbReference type="PANTHER" id="PTHR35075">
    <property type="entry name" value="A-KINASE ANCHOR PROTEIN 14"/>
    <property type="match status" value="1"/>
</dbReference>
<keyword evidence="3" id="KW-1185">Reference proteome</keyword>
<name>B3MFD2_DROAN</name>
<reference evidence="2 3" key="1">
    <citation type="journal article" date="2007" name="Nature">
        <title>Evolution of genes and genomes on the Drosophila phylogeny.</title>
        <authorList>
            <consortium name="Drosophila 12 Genomes Consortium"/>
            <person name="Clark A.G."/>
            <person name="Eisen M.B."/>
            <person name="Smith D.R."/>
            <person name="Bergman C.M."/>
            <person name="Oliver B."/>
            <person name="Markow T.A."/>
            <person name="Kaufman T.C."/>
            <person name="Kellis M."/>
            <person name="Gelbart W."/>
            <person name="Iyer V.N."/>
            <person name="Pollard D.A."/>
            <person name="Sackton T.B."/>
            <person name="Larracuente A.M."/>
            <person name="Singh N.D."/>
            <person name="Abad J.P."/>
            <person name="Abt D.N."/>
            <person name="Adryan B."/>
            <person name="Aguade M."/>
            <person name="Akashi H."/>
            <person name="Anderson W.W."/>
            <person name="Aquadro C.F."/>
            <person name="Ardell D.H."/>
            <person name="Arguello R."/>
            <person name="Artieri C.G."/>
            <person name="Barbash D.A."/>
            <person name="Barker D."/>
            <person name="Barsanti P."/>
            <person name="Batterham P."/>
            <person name="Batzoglou S."/>
            <person name="Begun D."/>
            <person name="Bhutkar A."/>
            <person name="Blanco E."/>
            <person name="Bosak S.A."/>
            <person name="Bradley R.K."/>
            <person name="Brand A.D."/>
            <person name="Brent M.R."/>
            <person name="Brooks A.N."/>
            <person name="Brown R.H."/>
            <person name="Butlin R.K."/>
            <person name="Caggese C."/>
            <person name="Calvi B.R."/>
            <person name="Bernardo de Carvalho A."/>
            <person name="Caspi A."/>
            <person name="Castrezana S."/>
            <person name="Celniker S.E."/>
            <person name="Chang J.L."/>
            <person name="Chapple C."/>
            <person name="Chatterji S."/>
            <person name="Chinwalla A."/>
            <person name="Civetta A."/>
            <person name="Clifton S.W."/>
            <person name="Comeron J.M."/>
            <person name="Costello J.C."/>
            <person name="Coyne J.A."/>
            <person name="Daub J."/>
            <person name="David R.G."/>
            <person name="Delcher A.L."/>
            <person name="Delehaunty K."/>
            <person name="Do C.B."/>
            <person name="Ebling H."/>
            <person name="Edwards K."/>
            <person name="Eickbush T."/>
            <person name="Evans J.D."/>
            <person name="Filipski A."/>
            <person name="Findeiss S."/>
            <person name="Freyhult E."/>
            <person name="Fulton L."/>
            <person name="Fulton R."/>
            <person name="Garcia A.C."/>
            <person name="Gardiner A."/>
            <person name="Garfield D.A."/>
            <person name="Garvin B.E."/>
            <person name="Gibson G."/>
            <person name="Gilbert D."/>
            <person name="Gnerre S."/>
            <person name="Godfrey J."/>
            <person name="Good R."/>
            <person name="Gotea V."/>
            <person name="Gravely B."/>
            <person name="Greenberg A.J."/>
            <person name="Griffiths-Jones S."/>
            <person name="Gross S."/>
            <person name="Guigo R."/>
            <person name="Gustafson E.A."/>
            <person name="Haerty W."/>
            <person name="Hahn M.W."/>
            <person name="Halligan D.L."/>
            <person name="Halpern A.L."/>
            <person name="Halter G.M."/>
            <person name="Han M.V."/>
            <person name="Heger A."/>
            <person name="Hillier L."/>
            <person name="Hinrichs A.S."/>
            <person name="Holmes I."/>
            <person name="Hoskins R.A."/>
            <person name="Hubisz M.J."/>
            <person name="Hultmark D."/>
            <person name="Huntley M.A."/>
            <person name="Jaffe D.B."/>
            <person name="Jagadeeshan S."/>
            <person name="Jeck W.R."/>
            <person name="Johnson J."/>
            <person name="Jones C.D."/>
            <person name="Jordan W.C."/>
            <person name="Karpen G.H."/>
            <person name="Kataoka E."/>
            <person name="Keightley P.D."/>
            <person name="Kheradpour P."/>
            <person name="Kirkness E.F."/>
            <person name="Koerich L.B."/>
            <person name="Kristiansen K."/>
            <person name="Kudrna D."/>
            <person name="Kulathinal R.J."/>
            <person name="Kumar S."/>
            <person name="Kwok R."/>
            <person name="Lander E."/>
            <person name="Langley C.H."/>
            <person name="Lapoint R."/>
            <person name="Lazzaro B.P."/>
            <person name="Lee S.J."/>
            <person name="Levesque L."/>
            <person name="Li R."/>
            <person name="Lin C.F."/>
            <person name="Lin M.F."/>
            <person name="Lindblad-Toh K."/>
            <person name="Llopart A."/>
            <person name="Long M."/>
            <person name="Low L."/>
            <person name="Lozovsky E."/>
            <person name="Lu J."/>
            <person name="Luo M."/>
            <person name="Machado C.A."/>
            <person name="Makalowski W."/>
            <person name="Marzo M."/>
            <person name="Matsuda M."/>
            <person name="Matzkin L."/>
            <person name="McAllister B."/>
            <person name="McBride C.S."/>
            <person name="McKernan B."/>
            <person name="McKernan K."/>
            <person name="Mendez-Lago M."/>
            <person name="Minx P."/>
            <person name="Mollenhauer M.U."/>
            <person name="Montooth K."/>
            <person name="Mount S.M."/>
            <person name="Mu X."/>
            <person name="Myers E."/>
            <person name="Negre B."/>
            <person name="Newfeld S."/>
            <person name="Nielsen R."/>
            <person name="Noor M.A."/>
            <person name="O'Grady P."/>
            <person name="Pachter L."/>
            <person name="Papaceit M."/>
            <person name="Parisi M.J."/>
            <person name="Parisi M."/>
            <person name="Parts L."/>
            <person name="Pedersen J.S."/>
            <person name="Pesole G."/>
            <person name="Phillippy A.M."/>
            <person name="Ponting C.P."/>
            <person name="Pop M."/>
            <person name="Porcelli D."/>
            <person name="Powell J.R."/>
            <person name="Prohaska S."/>
            <person name="Pruitt K."/>
            <person name="Puig M."/>
            <person name="Quesneville H."/>
            <person name="Ram K.R."/>
            <person name="Rand D."/>
            <person name="Rasmussen M.D."/>
            <person name="Reed L.K."/>
            <person name="Reenan R."/>
            <person name="Reily A."/>
            <person name="Remington K.A."/>
            <person name="Rieger T.T."/>
            <person name="Ritchie M.G."/>
            <person name="Robin C."/>
            <person name="Rogers Y.H."/>
            <person name="Rohde C."/>
            <person name="Rozas J."/>
            <person name="Rubenfield M.J."/>
            <person name="Ruiz A."/>
            <person name="Russo S."/>
            <person name="Salzberg S.L."/>
            <person name="Sanchez-Gracia A."/>
            <person name="Saranga D.J."/>
            <person name="Sato H."/>
            <person name="Schaeffer S.W."/>
            <person name="Schatz M.C."/>
            <person name="Schlenke T."/>
            <person name="Schwartz R."/>
            <person name="Segarra C."/>
            <person name="Singh R.S."/>
            <person name="Sirot L."/>
            <person name="Sirota M."/>
            <person name="Sisneros N.B."/>
            <person name="Smith C.D."/>
            <person name="Smith T.F."/>
            <person name="Spieth J."/>
            <person name="Stage D.E."/>
            <person name="Stark A."/>
            <person name="Stephan W."/>
            <person name="Strausberg R.L."/>
            <person name="Strempel S."/>
            <person name="Sturgill D."/>
            <person name="Sutton G."/>
            <person name="Sutton G.G."/>
            <person name="Tao W."/>
            <person name="Teichmann S."/>
            <person name="Tobari Y.N."/>
            <person name="Tomimura Y."/>
            <person name="Tsolas J.M."/>
            <person name="Valente V.L."/>
            <person name="Venter E."/>
            <person name="Venter J.C."/>
            <person name="Vicario S."/>
            <person name="Vieira F.G."/>
            <person name="Vilella A.J."/>
            <person name="Villasante A."/>
            <person name="Walenz B."/>
            <person name="Wang J."/>
            <person name="Wasserman M."/>
            <person name="Watts T."/>
            <person name="Wilson D."/>
            <person name="Wilson R.K."/>
            <person name="Wing R.A."/>
            <person name="Wolfner M.F."/>
            <person name="Wong A."/>
            <person name="Wong G.K."/>
            <person name="Wu C.I."/>
            <person name="Wu G."/>
            <person name="Yamamoto D."/>
            <person name="Yang H.P."/>
            <person name="Yang S.P."/>
            <person name="Yorke J.A."/>
            <person name="Yoshida K."/>
            <person name="Zdobnov E."/>
            <person name="Zhang P."/>
            <person name="Zhang Y."/>
            <person name="Zimin A.V."/>
            <person name="Baldwin J."/>
            <person name="Abdouelleil A."/>
            <person name="Abdulkadir J."/>
            <person name="Abebe A."/>
            <person name="Abera B."/>
            <person name="Abreu J."/>
            <person name="Acer S.C."/>
            <person name="Aftuck L."/>
            <person name="Alexander A."/>
            <person name="An P."/>
            <person name="Anderson E."/>
            <person name="Anderson S."/>
            <person name="Arachi H."/>
            <person name="Azer M."/>
            <person name="Bachantsang P."/>
            <person name="Barry A."/>
            <person name="Bayul T."/>
            <person name="Berlin A."/>
            <person name="Bessette D."/>
            <person name="Bloom T."/>
            <person name="Blye J."/>
            <person name="Boguslavskiy L."/>
            <person name="Bonnet C."/>
            <person name="Boukhgalter B."/>
            <person name="Bourzgui I."/>
            <person name="Brown A."/>
            <person name="Cahill P."/>
            <person name="Channer S."/>
            <person name="Cheshatsang Y."/>
            <person name="Chuda L."/>
            <person name="Citroen M."/>
            <person name="Collymore A."/>
            <person name="Cooke P."/>
            <person name="Costello M."/>
            <person name="D'Aco K."/>
            <person name="Daza R."/>
            <person name="De Haan G."/>
            <person name="DeGray S."/>
            <person name="DeMaso C."/>
            <person name="Dhargay N."/>
            <person name="Dooley K."/>
            <person name="Dooley E."/>
            <person name="Doricent M."/>
            <person name="Dorje P."/>
            <person name="Dorjee K."/>
            <person name="Dupes A."/>
            <person name="Elong R."/>
            <person name="Falk J."/>
            <person name="Farina A."/>
            <person name="Faro S."/>
            <person name="Ferguson D."/>
            <person name="Fisher S."/>
            <person name="Foley C.D."/>
            <person name="Franke A."/>
            <person name="Friedrich D."/>
            <person name="Gadbois L."/>
            <person name="Gearin G."/>
            <person name="Gearin C.R."/>
            <person name="Giannoukos G."/>
            <person name="Goode T."/>
            <person name="Graham J."/>
            <person name="Grandbois E."/>
            <person name="Grewal S."/>
            <person name="Gyaltsen K."/>
            <person name="Hafez N."/>
            <person name="Hagos B."/>
            <person name="Hall J."/>
            <person name="Henson C."/>
            <person name="Hollinger A."/>
            <person name="Honan T."/>
            <person name="Huard M.D."/>
            <person name="Hughes L."/>
            <person name="Hurhula B."/>
            <person name="Husby M.E."/>
            <person name="Kamat A."/>
            <person name="Kanga B."/>
            <person name="Kashin S."/>
            <person name="Khazanovich D."/>
            <person name="Kisner P."/>
            <person name="Lance K."/>
            <person name="Lara M."/>
            <person name="Lee W."/>
            <person name="Lennon N."/>
            <person name="Letendre F."/>
            <person name="LeVine R."/>
            <person name="Lipovsky A."/>
            <person name="Liu X."/>
            <person name="Liu J."/>
            <person name="Liu S."/>
            <person name="Lokyitsang T."/>
            <person name="Lokyitsang Y."/>
            <person name="Lubonja R."/>
            <person name="Lui A."/>
            <person name="MacDonald P."/>
            <person name="Magnisalis V."/>
            <person name="Maru K."/>
            <person name="Matthews C."/>
            <person name="McCusker W."/>
            <person name="McDonough S."/>
            <person name="Mehta T."/>
            <person name="Meldrim J."/>
            <person name="Meneus L."/>
            <person name="Mihai O."/>
            <person name="Mihalev A."/>
            <person name="Mihova T."/>
            <person name="Mittelman R."/>
            <person name="Mlenga V."/>
            <person name="Montmayeur A."/>
            <person name="Mulrain L."/>
            <person name="Navidi A."/>
            <person name="Naylor J."/>
            <person name="Negash T."/>
            <person name="Nguyen T."/>
            <person name="Nguyen N."/>
            <person name="Nicol R."/>
            <person name="Norbu C."/>
            <person name="Norbu N."/>
            <person name="Novod N."/>
            <person name="O'Neill B."/>
            <person name="Osman S."/>
            <person name="Markiewicz E."/>
            <person name="Oyono O.L."/>
            <person name="Patti C."/>
            <person name="Phunkhang P."/>
            <person name="Pierre F."/>
            <person name="Priest M."/>
            <person name="Raghuraman S."/>
            <person name="Rege F."/>
            <person name="Reyes R."/>
            <person name="Rise C."/>
            <person name="Rogov P."/>
            <person name="Ross K."/>
            <person name="Ryan E."/>
            <person name="Settipalli S."/>
            <person name="Shea T."/>
            <person name="Sherpa N."/>
            <person name="Shi L."/>
            <person name="Shih D."/>
            <person name="Sparrow T."/>
            <person name="Spaulding J."/>
            <person name="Stalker J."/>
            <person name="Stange-Thomann N."/>
            <person name="Stavropoulos S."/>
            <person name="Stone C."/>
            <person name="Strader C."/>
            <person name="Tesfaye S."/>
            <person name="Thomson T."/>
            <person name="Thoulutsang Y."/>
            <person name="Thoulutsang D."/>
            <person name="Topham K."/>
            <person name="Topping I."/>
            <person name="Tsamla T."/>
            <person name="Vassiliev H."/>
            <person name="Vo A."/>
            <person name="Wangchuk T."/>
            <person name="Wangdi T."/>
            <person name="Weiand M."/>
            <person name="Wilkinson J."/>
            <person name="Wilson A."/>
            <person name="Yadav S."/>
            <person name="Young G."/>
            <person name="Yu Q."/>
            <person name="Zembek L."/>
            <person name="Zhong D."/>
            <person name="Zimmer A."/>
            <person name="Zwirko Z."/>
            <person name="Jaffe D.B."/>
            <person name="Alvarez P."/>
            <person name="Brockman W."/>
            <person name="Butler J."/>
            <person name="Chin C."/>
            <person name="Gnerre S."/>
            <person name="Grabherr M."/>
            <person name="Kleber M."/>
            <person name="Mauceli E."/>
            <person name="MacCallum I."/>
        </authorList>
    </citation>
    <scope>NUCLEOTIDE SEQUENCE [LARGE SCALE GENOMIC DNA]</scope>
    <source>
        <strain evidence="3">Tucson 14024-0371.13</strain>
    </source>
</reference>
<evidence type="ECO:0000256" key="1">
    <source>
        <dbReference type="SAM" id="MobiDB-lite"/>
    </source>
</evidence>
<evidence type="ECO:0000313" key="3">
    <source>
        <dbReference type="Proteomes" id="UP000007801"/>
    </source>
</evidence>
<organism evidence="2 3">
    <name type="scientific">Drosophila ananassae</name>
    <name type="common">Fruit fly</name>
    <dbReference type="NCBI Taxonomy" id="7217"/>
    <lineage>
        <taxon>Eukaryota</taxon>
        <taxon>Metazoa</taxon>
        <taxon>Ecdysozoa</taxon>
        <taxon>Arthropoda</taxon>
        <taxon>Hexapoda</taxon>
        <taxon>Insecta</taxon>
        <taxon>Pterygota</taxon>
        <taxon>Neoptera</taxon>
        <taxon>Endopterygota</taxon>
        <taxon>Diptera</taxon>
        <taxon>Brachycera</taxon>
        <taxon>Muscomorpha</taxon>
        <taxon>Ephydroidea</taxon>
        <taxon>Drosophilidae</taxon>
        <taxon>Drosophila</taxon>
        <taxon>Sophophora</taxon>
    </lineage>
</organism>
<dbReference type="GeneID" id="6495411"/>
<dbReference type="eggNOG" id="ENOG502S0CR">
    <property type="taxonomic scope" value="Eukaryota"/>
</dbReference>
<protein>
    <submittedName>
        <fullName evidence="2">Uncharacterized protein</fullName>
    </submittedName>
</protein>
<dbReference type="HOGENOM" id="CLU_055705_0_0_1"/>
<dbReference type="GO" id="GO:0005952">
    <property type="term" value="C:cAMP-dependent protein kinase complex"/>
    <property type="evidence" value="ECO:0007669"/>
    <property type="project" value="TreeGrafter"/>
</dbReference>
<proteinExistence type="predicted"/>
<dbReference type="EMBL" id="CH902619">
    <property type="protein sequence ID" value="EDV35606.1"/>
    <property type="molecule type" value="Genomic_DNA"/>
</dbReference>